<dbReference type="PANTHER" id="PTHR36447:SF1">
    <property type="entry name" value="BETA-GALACTOSIDASE GANA"/>
    <property type="match status" value="1"/>
</dbReference>
<feature type="active site" description="Proton donor" evidence="7">
    <location>
        <position position="147"/>
    </location>
</feature>
<dbReference type="GO" id="GO:0046872">
    <property type="term" value="F:metal ion binding"/>
    <property type="evidence" value="ECO:0007669"/>
    <property type="project" value="UniProtKB-KW"/>
</dbReference>
<dbReference type="GO" id="GO:0006012">
    <property type="term" value="P:galactose metabolic process"/>
    <property type="evidence" value="ECO:0007669"/>
    <property type="project" value="InterPro"/>
</dbReference>
<dbReference type="InterPro" id="IPR029062">
    <property type="entry name" value="Class_I_gatase-like"/>
</dbReference>
<dbReference type="RefSeq" id="WP_209532685.1">
    <property type="nucleotide sequence ID" value="NZ_JAEEGA010000025.1"/>
</dbReference>
<dbReference type="EC" id="3.2.1.23" evidence="3 6"/>
<dbReference type="Proteomes" id="UP000674938">
    <property type="component" value="Unassembled WGS sequence"/>
</dbReference>
<feature type="binding site" evidence="8">
    <location>
        <position position="309"/>
    </location>
    <ligand>
        <name>substrate</name>
    </ligand>
</feature>
<feature type="binding site" evidence="9">
    <location>
        <position position="160"/>
    </location>
    <ligand>
        <name>Zn(2+)</name>
        <dbReference type="ChEBI" id="CHEBI:29105"/>
    </ligand>
</feature>
<evidence type="ECO:0000256" key="1">
    <source>
        <dbReference type="ARBA" id="ARBA00001412"/>
    </source>
</evidence>
<evidence type="ECO:0000256" key="8">
    <source>
        <dbReference type="PIRSR" id="PIRSR001084-2"/>
    </source>
</evidence>
<evidence type="ECO:0000313" key="14">
    <source>
        <dbReference type="Proteomes" id="UP000674938"/>
    </source>
</evidence>
<dbReference type="CDD" id="cd03143">
    <property type="entry name" value="A4_beta-galactosidase_middle_domain"/>
    <property type="match status" value="1"/>
</dbReference>
<sequence length="666" mass="76359">MRQEVIYYGGDYNPEQWDRQTIIEDMHLMKQAGVTYVSVNIFGWKNIQPAAGVYDFTELDWLLDLLHENDIAIDLANGTASPPAWLVKQSPEVLPIDSFGRRLVHGSRQHYCPTSPIYRQAIQELTENVAQRYGSHPGVVMWHINNEYTCHVHQCFCDQCRQGFQAWLEEKYHQIDQLNQAWATTFWSQAYNDWQEIFLPEAMPTFKNPCQELDYKRFVSDMNLELFQIEKKAVLRHSQGIPIMTNLMGLHEHVDGFKWAQEMDVVSWNTYPNPRETLPYAQFLASDLTRSLKKQPFLIMEQATSAVNWRKINKRKVPGQMRLWSYESIAHGADGLMFFQWRQSQGGAEKFHSAMVTHSGKTDTRIYQEVAQLGNELAQLSELVGTDFVANVAIVFDWENWWALELDAKPSAEVRYIRQMMSIYQALREAHISVDFVHPTEDLSAYRLVIVQNLYLVSLENSQKLAQYVEAGGTLLVNFFSGIVNENDSVYLGGYPGAFKELLGIEVEEFSPLYPTETGRISYGGKQYPTMIWEEVVHLRGATALAKYESTDLVGMPAITCNKYGQGQAYYLSTQLDSSGYREVISQLLAEMAYEPIYDFLQTEDPAVSITYRESATAIYGFVLNYSQDKIEIQLKEEALDLLSAEVRSSTVEINASDLAILKFNK</sequence>
<dbReference type="Pfam" id="PF08533">
    <property type="entry name" value="Glyco_hydro_42C"/>
    <property type="match status" value="1"/>
</dbReference>
<dbReference type="Gene3D" id="2.60.40.1180">
    <property type="entry name" value="Golgi alpha-mannosidase II"/>
    <property type="match status" value="1"/>
</dbReference>
<dbReference type="AlphaFoldDB" id="A0A940SXG6"/>
<feature type="binding site" evidence="9">
    <location>
        <position position="112"/>
    </location>
    <ligand>
        <name>Zn(2+)</name>
        <dbReference type="ChEBI" id="CHEBI:29105"/>
    </ligand>
</feature>
<evidence type="ECO:0000259" key="11">
    <source>
        <dbReference type="Pfam" id="PF08532"/>
    </source>
</evidence>
<evidence type="ECO:0000256" key="2">
    <source>
        <dbReference type="ARBA" id="ARBA00005940"/>
    </source>
</evidence>
<dbReference type="EMBL" id="JAEEGA010000025">
    <property type="protein sequence ID" value="MBP1044310.1"/>
    <property type="molecule type" value="Genomic_DNA"/>
</dbReference>
<dbReference type="SUPFAM" id="SSF52317">
    <property type="entry name" value="Class I glutamine amidotransferase-like"/>
    <property type="match status" value="1"/>
</dbReference>
<dbReference type="InterPro" id="IPR013738">
    <property type="entry name" value="Beta_galactosidase_Trimer"/>
</dbReference>
<dbReference type="InterPro" id="IPR013739">
    <property type="entry name" value="Beta_galactosidase_C"/>
</dbReference>
<dbReference type="InterPro" id="IPR017853">
    <property type="entry name" value="GH"/>
</dbReference>
<dbReference type="Gene3D" id="3.20.20.80">
    <property type="entry name" value="Glycosidases"/>
    <property type="match status" value="1"/>
</dbReference>
<evidence type="ECO:0000256" key="5">
    <source>
        <dbReference type="ARBA" id="ARBA00023295"/>
    </source>
</evidence>
<feature type="active site" description="Nucleophile" evidence="7">
    <location>
        <position position="301"/>
    </location>
</feature>
<dbReference type="GO" id="GO:0004565">
    <property type="term" value="F:beta-galactosidase activity"/>
    <property type="evidence" value="ECO:0007669"/>
    <property type="project" value="UniProtKB-EC"/>
</dbReference>
<feature type="domain" description="Beta-galactosidase trimerisation" evidence="11">
    <location>
        <begin position="390"/>
        <end position="592"/>
    </location>
</feature>
<keyword evidence="14" id="KW-1185">Reference proteome</keyword>
<feature type="binding site" evidence="9">
    <location>
        <position position="157"/>
    </location>
    <ligand>
        <name>Zn(2+)</name>
        <dbReference type="ChEBI" id="CHEBI:29105"/>
    </ligand>
</feature>
<dbReference type="Pfam" id="PF02449">
    <property type="entry name" value="Glyco_hydro_42"/>
    <property type="match status" value="1"/>
</dbReference>
<protein>
    <recommendedName>
        <fullName evidence="3 6">Beta-galactosidase</fullName>
        <shortName evidence="6">Beta-gal</shortName>
        <ecNumber evidence="3 6">3.2.1.23</ecNumber>
    </recommendedName>
</protein>
<evidence type="ECO:0000256" key="6">
    <source>
        <dbReference type="PIRNR" id="PIRNR001084"/>
    </source>
</evidence>
<comment type="caution">
    <text evidence="13">The sequence shown here is derived from an EMBL/GenBank/DDBJ whole genome shotgun (WGS) entry which is preliminary data.</text>
</comment>
<dbReference type="InterPro" id="IPR013780">
    <property type="entry name" value="Glyco_hydro_b"/>
</dbReference>
<evidence type="ECO:0000256" key="7">
    <source>
        <dbReference type="PIRSR" id="PIRSR001084-1"/>
    </source>
</evidence>
<evidence type="ECO:0000256" key="3">
    <source>
        <dbReference type="ARBA" id="ARBA00012756"/>
    </source>
</evidence>
<feature type="domain" description="Glycoside hydrolase family 42 N-terminal" evidence="10">
    <location>
        <begin position="11"/>
        <end position="380"/>
    </location>
</feature>
<keyword evidence="5 6" id="KW-0326">Glycosidase</keyword>
<evidence type="ECO:0000313" key="13">
    <source>
        <dbReference type="EMBL" id="MBP1044310.1"/>
    </source>
</evidence>
<proteinExistence type="inferred from homology"/>
<feature type="binding site" evidence="9">
    <location>
        <position position="155"/>
    </location>
    <ligand>
        <name>Zn(2+)</name>
        <dbReference type="ChEBI" id="CHEBI:29105"/>
    </ligand>
</feature>
<evidence type="ECO:0000256" key="4">
    <source>
        <dbReference type="ARBA" id="ARBA00022801"/>
    </source>
</evidence>
<accession>A0A940SXG6</accession>
<dbReference type="PIRSF" id="PIRSF001084">
    <property type="entry name" value="B-galactosidase"/>
    <property type="match status" value="1"/>
</dbReference>
<dbReference type="GO" id="GO:0009341">
    <property type="term" value="C:beta-galactosidase complex"/>
    <property type="evidence" value="ECO:0007669"/>
    <property type="project" value="InterPro"/>
</dbReference>
<name>A0A940SXG6_9ENTE</name>
<evidence type="ECO:0000259" key="12">
    <source>
        <dbReference type="Pfam" id="PF08533"/>
    </source>
</evidence>
<dbReference type="Gene3D" id="3.40.50.880">
    <property type="match status" value="1"/>
</dbReference>
<gene>
    <name evidence="13" type="ORF">I6N95_25200</name>
</gene>
<dbReference type="PANTHER" id="PTHR36447">
    <property type="entry name" value="BETA-GALACTOSIDASE GANA"/>
    <property type="match status" value="1"/>
</dbReference>
<keyword evidence="9" id="KW-0479">Metal-binding</keyword>
<feature type="binding site" evidence="8">
    <location>
        <position position="108"/>
    </location>
    <ligand>
        <name>substrate</name>
    </ligand>
</feature>
<organism evidence="13 14">
    <name type="scientific">Vagococcus allomyrinae</name>
    <dbReference type="NCBI Taxonomy" id="2794353"/>
    <lineage>
        <taxon>Bacteria</taxon>
        <taxon>Bacillati</taxon>
        <taxon>Bacillota</taxon>
        <taxon>Bacilli</taxon>
        <taxon>Lactobacillales</taxon>
        <taxon>Enterococcaceae</taxon>
        <taxon>Vagococcus</taxon>
    </lineage>
</organism>
<evidence type="ECO:0000259" key="10">
    <source>
        <dbReference type="Pfam" id="PF02449"/>
    </source>
</evidence>
<comment type="catalytic activity">
    <reaction evidence="1 6">
        <text>Hydrolysis of terminal non-reducing beta-D-galactose residues in beta-D-galactosides.</text>
        <dbReference type="EC" id="3.2.1.23"/>
    </reaction>
</comment>
<dbReference type="SUPFAM" id="SSF51445">
    <property type="entry name" value="(Trans)glycosidases"/>
    <property type="match status" value="1"/>
</dbReference>
<dbReference type="Pfam" id="PF08532">
    <property type="entry name" value="Glyco_hydro_42M"/>
    <property type="match status" value="1"/>
</dbReference>
<dbReference type="InterPro" id="IPR013529">
    <property type="entry name" value="Glyco_hydro_42_N"/>
</dbReference>
<feature type="domain" description="Beta-galactosidase C-terminal" evidence="12">
    <location>
        <begin position="608"/>
        <end position="663"/>
    </location>
</feature>
<keyword evidence="4 6" id="KW-0378">Hydrolase</keyword>
<reference evidence="13" key="1">
    <citation type="submission" date="2020-12" db="EMBL/GenBank/DDBJ databases">
        <title>Vagococcus allomyrinae sp. nov. and Enterococcus lavae sp. nov., isolated from the larvae of Allomyrina dichotoma.</title>
        <authorList>
            <person name="Lee S.D."/>
        </authorList>
    </citation>
    <scope>NUCLEOTIDE SEQUENCE</scope>
    <source>
        <strain evidence="13">BWB3-3</strain>
    </source>
</reference>
<comment type="similarity">
    <text evidence="2 6">Belongs to the glycosyl hydrolase 42 family.</text>
</comment>
<keyword evidence="9" id="KW-0862">Zinc</keyword>
<evidence type="ECO:0000256" key="9">
    <source>
        <dbReference type="PIRSR" id="PIRSR001084-3"/>
    </source>
</evidence>
<dbReference type="InterPro" id="IPR003476">
    <property type="entry name" value="Glyco_hydro_42"/>
</dbReference>
<feature type="binding site" evidence="8">
    <location>
        <position position="146"/>
    </location>
    <ligand>
        <name>substrate</name>
    </ligand>
</feature>